<keyword evidence="1" id="KW-0812">Transmembrane</keyword>
<evidence type="ECO:0000256" key="1">
    <source>
        <dbReference type="SAM" id="Phobius"/>
    </source>
</evidence>
<keyword evidence="3" id="KW-1185">Reference proteome</keyword>
<dbReference type="Proteomes" id="UP001295684">
    <property type="component" value="Unassembled WGS sequence"/>
</dbReference>
<name>A0AAD1Y0M6_EUPCR</name>
<gene>
    <name evidence="2" type="ORF">ECRASSUSDP1_LOCUS22991</name>
</gene>
<proteinExistence type="predicted"/>
<dbReference type="EMBL" id="CAMPGE010023614">
    <property type="protein sequence ID" value="CAI2381535.1"/>
    <property type="molecule type" value="Genomic_DNA"/>
</dbReference>
<sequence>MLCAITLYLKLSYQFLEVALASQIYKIQYKHWFYRNIHALRVYTSSSLSSKSQFGLTNLKLLLIVLEIIIVFCMAILCGKV</sequence>
<organism evidence="2 3">
    <name type="scientific">Euplotes crassus</name>
    <dbReference type="NCBI Taxonomy" id="5936"/>
    <lineage>
        <taxon>Eukaryota</taxon>
        <taxon>Sar</taxon>
        <taxon>Alveolata</taxon>
        <taxon>Ciliophora</taxon>
        <taxon>Intramacronucleata</taxon>
        <taxon>Spirotrichea</taxon>
        <taxon>Hypotrichia</taxon>
        <taxon>Euplotida</taxon>
        <taxon>Euplotidae</taxon>
        <taxon>Moneuplotes</taxon>
    </lineage>
</organism>
<comment type="caution">
    <text evidence="2">The sequence shown here is derived from an EMBL/GenBank/DDBJ whole genome shotgun (WGS) entry which is preliminary data.</text>
</comment>
<feature type="transmembrane region" description="Helical" evidence="1">
    <location>
        <begin position="61"/>
        <end position="79"/>
    </location>
</feature>
<keyword evidence="1" id="KW-1133">Transmembrane helix</keyword>
<dbReference type="AlphaFoldDB" id="A0AAD1Y0M6"/>
<reference evidence="2" key="1">
    <citation type="submission" date="2023-07" db="EMBL/GenBank/DDBJ databases">
        <authorList>
            <consortium name="AG Swart"/>
            <person name="Singh M."/>
            <person name="Singh A."/>
            <person name="Seah K."/>
            <person name="Emmerich C."/>
        </authorList>
    </citation>
    <scope>NUCLEOTIDE SEQUENCE</scope>
    <source>
        <strain evidence="2">DP1</strain>
    </source>
</reference>
<protein>
    <submittedName>
        <fullName evidence="2">Uncharacterized protein</fullName>
    </submittedName>
</protein>
<accession>A0AAD1Y0M6</accession>
<evidence type="ECO:0000313" key="2">
    <source>
        <dbReference type="EMBL" id="CAI2381535.1"/>
    </source>
</evidence>
<keyword evidence="1" id="KW-0472">Membrane</keyword>
<evidence type="ECO:0000313" key="3">
    <source>
        <dbReference type="Proteomes" id="UP001295684"/>
    </source>
</evidence>